<evidence type="ECO:0000259" key="1">
    <source>
        <dbReference type="Pfam" id="PF14065"/>
    </source>
</evidence>
<accession>A0A5S9QR97</accession>
<organism evidence="2 3">
    <name type="scientific">BD1-7 clade bacterium</name>
    <dbReference type="NCBI Taxonomy" id="2029982"/>
    <lineage>
        <taxon>Bacteria</taxon>
        <taxon>Pseudomonadati</taxon>
        <taxon>Pseudomonadota</taxon>
        <taxon>Gammaproteobacteria</taxon>
        <taxon>Cellvibrionales</taxon>
        <taxon>Spongiibacteraceae</taxon>
        <taxon>BD1-7 clade</taxon>
    </lineage>
</organism>
<feature type="domain" description="Pvc16 N-terminal" evidence="1">
    <location>
        <begin position="46"/>
        <end position="182"/>
    </location>
</feature>
<reference evidence="2 3" key="1">
    <citation type="submission" date="2019-11" db="EMBL/GenBank/DDBJ databases">
        <authorList>
            <person name="Holert J."/>
        </authorList>
    </citation>
    <scope>NUCLEOTIDE SEQUENCE [LARGE SCALE GENOMIC DNA]</scope>
    <source>
        <strain evidence="2">BC5_2</strain>
    </source>
</reference>
<dbReference type="Proteomes" id="UP000434580">
    <property type="component" value="Unassembled WGS sequence"/>
</dbReference>
<proteinExistence type="predicted"/>
<name>A0A5S9QR97_9GAMM</name>
<dbReference type="AlphaFoldDB" id="A0A5S9QR97"/>
<sequence>MIYESLSFLSTEIQTFLARKGNLSSEEGLIGLSHVVYEQGKLAIEKDTLGAAVINIEEERTNRPSLPRAVKQADNSIAYQNPVIDLNLSVLFVANFSDYTQALKAISNVIGFFQSNSVFAPDTFPALDARIGKLVCELQSLELEQLSYLWGTLGYSYMPSVLYRVRLVTIEENTILSGGTAVSGLAVDAVDAGGA</sequence>
<protein>
    <recommendedName>
        <fullName evidence="1">Pvc16 N-terminal domain-containing protein</fullName>
    </recommendedName>
</protein>
<dbReference type="InterPro" id="IPR025351">
    <property type="entry name" value="Pvc16_N"/>
</dbReference>
<dbReference type="EMBL" id="CACSII010000020">
    <property type="protein sequence ID" value="CAA0120035.1"/>
    <property type="molecule type" value="Genomic_DNA"/>
</dbReference>
<gene>
    <name evidence="2" type="ORF">DPBNPPHM_02540</name>
</gene>
<dbReference type="Pfam" id="PF14065">
    <property type="entry name" value="Pvc16_N"/>
    <property type="match status" value="1"/>
</dbReference>
<dbReference type="OrthoDB" id="7560784at2"/>
<evidence type="ECO:0000313" key="2">
    <source>
        <dbReference type="EMBL" id="CAA0120035.1"/>
    </source>
</evidence>
<evidence type="ECO:0000313" key="3">
    <source>
        <dbReference type="Proteomes" id="UP000434580"/>
    </source>
</evidence>